<dbReference type="PANTHER" id="PTHR24171">
    <property type="entry name" value="ANKYRIN REPEAT DOMAIN-CONTAINING PROTEIN 39-RELATED"/>
    <property type="match status" value="1"/>
</dbReference>
<feature type="repeat" description="ANK" evidence="3">
    <location>
        <begin position="155"/>
        <end position="187"/>
    </location>
</feature>
<feature type="repeat" description="ANK" evidence="3">
    <location>
        <begin position="92"/>
        <end position="124"/>
    </location>
</feature>
<feature type="chain" id="PRO_5046827784" evidence="4">
    <location>
        <begin position="25"/>
        <end position="219"/>
    </location>
</feature>
<name>A0ABU9C941_9BURK</name>
<dbReference type="InterPro" id="IPR036770">
    <property type="entry name" value="Ankyrin_rpt-contain_sf"/>
</dbReference>
<keyword evidence="2 3" id="KW-0040">ANK repeat</keyword>
<dbReference type="EMBL" id="JBBUTI010000017">
    <property type="protein sequence ID" value="MEK8048401.1"/>
    <property type="molecule type" value="Genomic_DNA"/>
</dbReference>
<reference evidence="5 6" key="1">
    <citation type="submission" date="2024-04" db="EMBL/GenBank/DDBJ databases">
        <title>Novel species of the genus Ideonella isolated from streams.</title>
        <authorList>
            <person name="Lu H."/>
        </authorList>
    </citation>
    <scope>NUCLEOTIDE SEQUENCE [LARGE SCALE GENOMIC DNA]</scope>
    <source>
        <strain evidence="5 6">LYT19W</strain>
    </source>
</reference>
<feature type="signal peptide" evidence="4">
    <location>
        <begin position="1"/>
        <end position="24"/>
    </location>
</feature>
<evidence type="ECO:0000313" key="5">
    <source>
        <dbReference type="EMBL" id="MEK8048401.1"/>
    </source>
</evidence>
<dbReference type="PROSITE" id="PS50088">
    <property type="entry name" value="ANK_REPEAT"/>
    <property type="match status" value="3"/>
</dbReference>
<dbReference type="SMART" id="SM00248">
    <property type="entry name" value="ANK"/>
    <property type="match status" value="4"/>
</dbReference>
<dbReference type="InterPro" id="IPR002110">
    <property type="entry name" value="Ankyrin_rpt"/>
</dbReference>
<dbReference type="PANTHER" id="PTHR24171:SF8">
    <property type="entry name" value="BRCA1-ASSOCIATED RING DOMAIN PROTEIN 1"/>
    <property type="match status" value="1"/>
</dbReference>
<sequence>MTFRPALAIGLISASLWLGACAHAAPSVDFFRAVNIDRAPMVVDLVKAGLDPNVRSEQGHYALYLALRDGSPNVFNALLAMPGINVNATNDVGETPLMMAALRQNIGAMNALIKQGASINKTGWTPLHYAGTGGSAEAVQLLLAQKADIEAKSPNGSTPLMMAARYGSDESTLALLKAGASPVARNEQGLTAADFARSVGRDSLAAQLDRAAKASASAK</sequence>
<evidence type="ECO:0000256" key="2">
    <source>
        <dbReference type="ARBA" id="ARBA00023043"/>
    </source>
</evidence>
<organism evidence="5 6">
    <name type="scientific">Ideonella margarita</name>
    <dbReference type="NCBI Taxonomy" id="2984191"/>
    <lineage>
        <taxon>Bacteria</taxon>
        <taxon>Pseudomonadati</taxon>
        <taxon>Pseudomonadota</taxon>
        <taxon>Betaproteobacteria</taxon>
        <taxon>Burkholderiales</taxon>
        <taxon>Sphaerotilaceae</taxon>
        <taxon>Ideonella</taxon>
    </lineage>
</organism>
<dbReference type="Pfam" id="PF12796">
    <property type="entry name" value="Ank_2"/>
    <property type="match status" value="1"/>
</dbReference>
<evidence type="ECO:0000256" key="1">
    <source>
        <dbReference type="ARBA" id="ARBA00022737"/>
    </source>
</evidence>
<dbReference type="Pfam" id="PF00023">
    <property type="entry name" value="Ank"/>
    <property type="match status" value="1"/>
</dbReference>
<dbReference type="Gene3D" id="1.25.40.20">
    <property type="entry name" value="Ankyrin repeat-containing domain"/>
    <property type="match status" value="1"/>
</dbReference>
<feature type="repeat" description="ANK" evidence="3">
    <location>
        <begin position="122"/>
        <end position="154"/>
    </location>
</feature>
<keyword evidence="6" id="KW-1185">Reference proteome</keyword>
<dbReference type="PROSITE" id="PS50297">
    <property type="entry name" value="ANK_REP_REGION"/>
    <property type="match status" value="3"/>
</dbReference>
<gene>
    <name evidence="5" type="ORF">AACH00_18760</name>
</gene>
<evidence type="ECO:0000256" key="3">
    <source>
        <dbReference type="PROSITE-ProRule" id="PRU00023"/>
    </source>
</evidence>
<keyword evidence="4" id="KW-0732">Signal</keyword>
<dbReference type="SUPFAM" id="SSF48403">
    <property type="entry name" value="Ankyrin repeat"/>
    <property type="match status" value="1"/>
</dbReference>
<comment type="caution">
    <text evidence="5">The sequence shown here is derived from an EMBL/GenBank/DDBJ whole genome shotgun (WGS) entry which is preliminary data.</text>
</comment>
<protein>
    <submittedName>
        <fullName evidence="5">Ankyrin repeat domain-containing protein</fullName>
    </submittedName>
</protein>
<evidence type="ECO:0000313" key="6">
    <source>
        <dbReference type="Proteomes" id="UP001379945"/>
    </source>
</evidence>
<dbReference type="PROSITE" id="PS51257">
    <property type="entry name" value="PROKAR_LIPOPROTEIN"/>
    <property type="match status" value="1"/>
</dbReference>
<accession>A0ABU9C941</accession>
<proteinExistence type="predicted"/>
<dbReference type="Proteomes" id="UP001379945">
    <property type="component" value="Unassembled WGS sequence"/>
</dbReference>
<keyword evidence="1" id="KW-0677">Repeat</keyword>
<evidence type="ECO:0000256" key="4">
    <source>
        <dbReference type="SAM" id="SignalP"/>
    </source>
</evidence>
<dbReference type="RefSeq" id="WP_341400713.1">
    <property type="nucleotide sequence ID" value="NZ_JBBUTI010000017.1"/>
</dbReference>